<evidence type="ECO:0000313" key="17">
    <source>
        <dbReference type="Proteomes" id="UP000483820"/>
    </source>
</evidence>
<evidence type="ECO:0000256" key="10">
    <source>
        <dbReference type="ARBA" id="ARBA00023180"/>
    </source>
</evidence>
<sequence>MRRFEKPEIQNVAEEIPVISETNNNENGEVDSKKWIWRDNKDLKKEKIWFSIPVMSLSFIALLLGIVWNKRLAALISLTFCGVACLVFLYLVIDMKIIHDYPINITITTASSLIQTTSAPPISLPILKPESTVSPCDLIEEAAALHCIGPLVDYAADLSNNVLHPPLSDVEMTCDKYNQYMMCTQGVRPDCRQSRAPNIEFMYETICEEKFAAIMKEEKVCLLEVENDKNVKECFVNKTNTLRDETPDTVIQAYVDCLIEREDTTCRDAVKIEISFLSMLAKRNSEARCELNTDATKARPKAQPLEECDTQGNCKCRLPGYYYEAARKKCLDVDECESLSSACSQKCINLPGTFECSCDQRFYKLAADNRSCERLDQSPMWLFFAHGQSVWNISTDGKSFQLQRAGLQKTAMIDIDVKENRLYYADIGANVIERMNIEGTFPQAVQRFDVDGLEGIAVDWIGRNLYSLRREDILAQSLDGRFRQSVYKNVMKLPRSIALHPAKGIMFVTDWSANAFIAAASMDGSHFRKIVTDRITWPNAVAVDIFAEKIYWADAFLDTIESANMDGTGRRIIIADAGSVPHVFGLAIADDFLYWTDWTYRGILRANKHNGENITVLAQTALLPYSLKIFHKTLQPEQTSTCDTRKCDQLCLLGENGAATCACGEGFDLQTDGKTCRSNCSESQIECGGADPKCISKIYLCDGLAQCSNQADELNCPPRICLPGQFQCHDNRKCLPPGGLCDEVADCADSSDEIYCSHQTKTSRGEFVLNSPSRKEKRSSDYWSENMI</sequence>
<keyword evidence="10" id="KW-0325">Glycoprotein</keyword>
<dbReference type="SMART" id="SM00181">
    <property type="entry name" value="EGF"/>
    <property type="match status" value="2"/>
</dbReference>
<feature type="transmembrane region" description="Helical" evidence="13">
    <location>
        <begin position="74"/>
        <end position="93"/>
    </location>
</feature>
<dbReference type="PROSITE" id="PS51120">
    <property type="entry name" value="LDLRB"/>
    <property type="match status" value="2"/>
</dbReference>
<dbReference type="PANTHER" id="PTHR46513:SF13">
    <property type="entry name" value="EGF-LIKE DOMAIN-CONTAINING PROTEIN"/>
    <property type="match status" value="1"/>
</dbReference>
<dbReference type="RefSeq" id="XP_053591600.1">
    <property type="nucleotide sequence ID" value="XM_053722955.1"/>
</dbReference>
<evidence type="ECO:0000256" key="1">
    <source>
        <dbReference type="ARBA" id="ARBA00004167"/>
    </source>
</evidence>
<dbReference type="SUPFAM" id="SSF57424">
    <property type="entry name" value="LDL receptor-like module"/>
    <property type="match status" value="1"/>
</dbReference>
<keyword evidence="6 13" id="KW-1133">Transmembrane helix</keyword>
<evidence type="ECO:0000256" key="9">
    <source>
        <dbReference type="ARBA" id="ARBA00023170"/>
    </source>
</evidence>
<gene>
    <name evidence="16" type="ORF">GCK72_001411</name>
</gene>
<evidence type="ECO:0000256" key="4">
    <source>
        <dbReference type="ARBA" id="ARBA00022692"/>
    </source>
</evidence>
<evidence type="ECO:0000256" key="7">
    <source>
        <dbReference type="ARBA" id="ARBA00023136"/>
    </source>
</evidence>
<dbReference type="SUPFAM" id="SSF63825">
    <property type="entry name" value="YWTD domain"/>
    <property type="match status" value="1"/>
</dbReference>
<keyword evidence="5" id="KW-0677">Repeat</keyword>
<dbReference type="PROSITE" id="PS01209">
    <property type="entry name" value="LDLRA_1"/>
    <property type="match status" value="1"/>
</dbReference>
<organism evidence="16 17">
    <name type="scientific">Caenorhabditis remanei</name>
    <name type="common">Caenorhabditis vulgaris</name>
    <dbReference type="NCBI Taxonomy" id="31234"/>
    <lineage>
        <taxon>Eukaryota</taxon>
        <taxon>Metazoa</taxon>
        <taxon>Ecdysozoa</taxon>
        <taxon>Nematoda</taxon>
        <taxon>Chromadorea</taxon>
        <taxon>Rhabditida</taxon>
        <taxon>Rhabditina</taxon>
        <taxon>Rhabditomorpha</taxon>
        <taxon>Rhabditoidea</taxon>
        <taxon>Rhabditidae</taxon>
        <taxon>Peloderinae</taxon>
        <taxon>Caenorhabditis</taxon>
    </lineage>
</organism>
<dbReference type="PROSITE" id="PS50068">
    <property type="entry name" value="LDLRA_2"/>
    <property type="match status" value="2"/>
</dbReference>
<dbReference type="GeneID" id="9802975"/>
<evidence type="ECO:0000259" key="15">
    <source>
        <dbReference type="SMART" id="SM00181"/>
    </source>
</evidence>
<dbReference type="EMBL" id="WUAV01000001">
    <property type="protein sequence ID" value="KAF1769594.1"/>
    <property type="molecule type" value="Genomic_DNA"/>
</dbReference>
<keyword evidence="2" id="KW-0245">EGF-like domain</keyword>
<dbReference type="InterPro" id="IPR011042">
    <property type="entry name" value="6-blade_b-propeller_TolB-like"/>
</dbReference>
<feature type="domain" description="EGF-like" evidence="15">
    <location>
        <begin position="641"/>
        <end position="677"/>
    </location>
</feature>
<dbReference type="GO" id="GO:0060070">
    <property type="term" value="P:canonical Wnt signaling pathway"/>
    <property type="evidence" value="ECO:0007669"/>
    <property type="project" value="TreeGrafter"/>
</dbReference>
<accession>A0A6A5HSG1</accession>
<dbReference type="PANTHER" id="PTHR46513">
    <property type="entry name" value="VITELLOGENIN RECEPTOR-LIKE PROTEIN-RELATED-RELATED"/>
    <property type="match status" value="1"/>
</dbReference>
<dbReference type="PROSITE" id="PS01187">
    <property type="entry name" value="EGF_CA"/>
    <property type="match status" value="1"/>
</dbReference>
<proteinExistence type="predicted"/>
<dbReference type="InterPro" id="IPR018097">
    <property type="entry name" value="EGF_Ca-bd_CS"/>
</dbReference>
<dbReference type="Gene3D" id="4.10.400.10">
    <property type="entry name" value="Low-density Lipoprotein Receptor"/>
    <property type="match status" value="1"/>
</dbReference>
<name>A0A6A5HSG1_CAERE</name>
<dbReference type="Proteomes" id="UP000483820">
    <property type="component" value="Chromosome I"/>
</dbReference>
<dbReference type="SMART" id="SM00192">
    <property type="entry name" value="LDLa"/>
    <property type="match status" value="2"/>
</dbReference>
<reference evidence="16 17" key="1">
    <citation type="submission" date="2019-12" db="EMBL/GenBank/DDBJ databases">
        <title>Chromosome-level assembly of the Caenorhabditis remanei genome.</title>
        <authorList>
            <person name="Teterina A.A."/>
            <person name="Willis J.H."/>
            <person name="Phillips P.C."/>
        </authorList>
    </citation>
    <scope>NUCLEOTIDE SEQUENCE [LARGE SCALE GENOMIC DNA]</scope>
    <source>
        <strain evidence="16 17">PX506</strain>
        <tissue evidence="16">Whole organism</tissue>
    </source>
</reference>
<evidence type="ECO:0008006" key="18">
    <source>
        <dbReference type="Google" id="ProtNLM"/>
    </source>
</evidence>
<evidence type="ECO:0000256" key="13">
    <source>
        <dbReference type="SAM" id="Phobius"/>
    </source>
</evidence>
<dbReference type="FunFam" id="2.120.10.30:FF:000133">
    <property type="entry name" value="Protein CBG19478"/>
    <property type="match status" value="1"/>
</dbReference>
<dbReference type="SMART" id="SM00179">
    <property type="entry name" value="EGF_CA"/>
    <property type="match status" value="1"/>
</dbReference>
<dbReference type="GO" id="GO:0042813">
    <property type="term" value="F:Wnt receptor activity"/>
    <property type="evidence" value="ECO:0007669"/>
    <property type="project" value="TreeGrafter"/>
</dbReference>
<feature type="repeat" description="LDL-receptor class B" evidence="12">
    <location>
        <begin position="420"/>
        <end position="462"/>
    </location>
</feature>
<dbReference type="Gene3D" id="2.120.10.30">
    <property type="entry name" value="TolB, C-terminal domain"/>
    <property type="match status" value="1"/>
</dbReference>
<dbReference type="AlphaFoldDB" id="A0A6A5HSG1"/>
<dbReference type="SMART" id="SM00135">
    <property type="entry name" value="LY"/>
    <property type="match status" value="5"/>
</dbReference>
<keyword evidence="8 11" id="KW-1015">Disulfide bond</keyword>
<dbReference type="InterPro" id="IPR000742">
    <property type="entry name" value="EGF"/>
</dbReference>
<dbReference type="SUPFAM" id="SSF57184">
    <property type="entry name" value="Growth factor receptor domain"/>
    <property type="match status" value="1"/>
</dbReference>
<dbReference type="InterPro" id="IPR036055">
    <property type="entry name" value="LDL_receptor-like_sf"/>
</dbReference>
<evidence type="ECO:0000256" key="6">
    <source>
        <dbReference type="ARBA" id="ARBA00022989"/>
    </source>
</evidence>
<dbReference type="KEGG" id="crq:GCK72_001411"/>
<evidence type="ECO:0000256" key="5">
    <source>
        <dbReference type="ARBA" id="ARBA00022737"/>
    </source>
</evidence>
<keyword evidence="9" id="KW-0675">Receptor</keyword>
<comment type="caution">
    <text evidence="11">Lacks conserved residue(s) required for the propagation of feature annotation.</text>
</comment>
<dbReference type="InterPro" id="IPR001881">
    <property type="entry name" value="EGF-like_Ca-bd_dom"/>
</dbReference>
<feature type="repeat" description="LDL-receptor class B" evidence="12">
    <location>
        <begin position="548"/>
        <end position="592"/>
    </location>
</feature>
<dbReference type="InterPro" id="IPR009030">
    <property type="entry name" value="Growth_fac_rcpt_cys_sf"/>
</dbReference>
<dbReference type="Gene3D" id="2.10.25.10">
    <property type="entry name" value="Laminin"/>
    <property type="match status" value="1"/>
</dbReference>
<dbReference type="CTD" id="9802975"/>
<feature type="transmembrane region" description="Helical" evidence="13">
    <location>
        <begin position="48"/>
        <end position="68"/>
    </location>
</feature>
<evidence type="ECO:0000256" key="11">
    <source>
        <dbReference type="PROSITE-ProRule" id="PRU00124"/>
    </source>
</evidence>
<evidence type="ECO:0000259" key="14">
    <source>
        <dbReference type="SMART" id="SM00179"/>
    </source>
</evidence>
<dbReference type="GO" id="GO:0017147">
    <property type="term" value="F:Wnt-protein binding"/>
    <property type="evidence" value="ECO:0007669"/>
    <property type="project" value="TreeGrafter"/>
</dbReference>
<dbReference type="GO" id="GO:0005509">
    <property type="term" value="F:calcium ion binding"/>
    <property type="evidence" value="ECO:0007669"/>
    <property type="project" value="InterPro"/>
</dbReference>
<keyword evidence="7 13" id="KW-0472">Membrane</keyword>
<dbReference type="GO" id="GO:0006897">
    <property type="term" value="P:endocytosis"/>
    <property type="evidence" value="ECO:0007669"/>
    <property type="project" value="UniProtKB-KW"/>
</dbReference>
<dbReference type="FunFam" id="2.10.25.10:FF:000119">
    <property type="entry name" value="vitamin K-dependent protein S"/>
    <property type="match status" value="1"/>
</dbReference>
<dbReference type="Pfam" id="PF00058">
    <property type="entry name" value="Ldl_recept_b"/>
    <property type="match status" value="2"/>
</dbReference>
<keyword evidence="4 13" id="KW-0812">Transmembrane</keyword>
<evidence type="ECO:0000256" key="2">
    <source>
        <dbReference type="ARBA" id="ARBA00022536"/>
    </source>
</evidence>
<feature type="domain" description="EGF-like calcium-binding" evidence="14">
    <location>
        <begin position="332"/>
        <end position="373"/>
    </location>
</feature>
<evidence type="ECO:0000256" key="8">
    <source>
        <dbReference type="ARBA" id="ARBA00023157"/>
    </source>
</evidence>
<evidence type="ECO:0000256" key="3">
    <source>
        <dbReference type="ARBA" id="ARBA00022583"/>
    </source>
</evidence>
<protein>
    <recommendedName>
        <fullName evidence="18">EGF-like domain-containing protein</fullName>
    </recommendedName>
</protein>
<dbReference type="InterPro" id="IPR023415">
    <property type="entry name" value="LDLR_class-A_CS"/>
</dbReference>
<feature type="domain" description="EGF-like" evidence="15">
    <location>
        <begin position="335"/>
        <end position="373"/>
    </location>
</feature>
<dbReference type="InterPro" id="IPR000033">
    <property type="entry name" value="LDLR_classB_rpt"/>
</dbReference>
<dbReference type="Pfam" id="PF07645">
    <property type="entry name" value="EGF_CA"/>
    <property type="match status" value="1"/>
</dbReference>
<dbReference type="FunFam" id="4.10.400.10:FF:000244">
    <property type="entry name" value="Serine protease nudel"/>
    <property type="match status" value="1"/>
</dbReference>
<dbReference type="InterPro" id="IPR050778">
    <property type="entry name" value="Cueball_EGF_LRP_Nidogen"/>
</dbReference>
<dbReference type="Gene3D" id="2.40.128.620">
    <property type="match status" value="1"/>
</dbReference>
<comment type="subcellular location">
    <subcellularLocation>
        <location evidence="1">Membrane</location>
        <topology evidence="1">Single-pass membrane protein</topology>
    </subcellularLocation>
</comment>
<keyword evidence="3" id="KW-0254">Endocytosis</keyword>
<dbReference type="Pfam" id="PF00057">
    <property type="entry name" value="Ldl_recept_a"/>
    <property type="match status" value="2"/>
</dbReference>
<feature type="disulfide bond" evidence="11">
    <location>
        <begin position="701"/>
        <end position="716"/>
    </location>
</feature>
<dbReference type="PRINTS" id="PR00261">
    <property type="entry name" value="LDLRECEPTOR"/>
</dbReference>
<dbReference type="InterPro" id="IPR002172">
    <property type="entry name" value="LDrepeatLR_classA_rpt"/>
</dbReference>
<evidence type="ECO:0000313" key="16">
    <source>
        <dbReference type="EMBL" id="KAF1769594.1"/>
    </source>
</evidence>
<comment type="caution">
    <text evidence="16">The sequence shown here is derived from an EMBL/GenBank/DDBJ whole genome shotgun (WGS) entry which is preliminary data.</text>
</comment>
<dbReference type="CDD" id="cd00112">
    <property type="entry name" value="LDLa"/>
    <property type="match status" value="2"/>
</dbReference>
<dbReference type="GO" id="GO:0005886">
    <property type="term" value="C:plasma membrane"/>
    <property type="evidence" value="ECO:0007669"/>
    <property type="project" value="TreeGrafter"/>
</dbReference>
<evidence type="ECO:0000256" key="12">
    <source>
        <dbReference type="PROSITE-ProRule" id="PRU00461"/>
    </source>
</evidence>
<feature type="disulfide bond" evidence="11">
    <location>
        <begin position="741"/>
        <end position="756"/>
    </location>
</feature>
<dbReference type="InterPro" id="IPR049883">
    <property type="entry name" value="NOTCH1_EGF-like"/>
</dbReference>